<organism evidence="3 4">
    <name type="scientific">Marasmiellus scandens</name>
    <dbReference type="NCBI Taxonomy" id="2682957"/>
    <lineage>
        <taxon>Eukaryota</taxon>
        <taxon>Fungi</taxon>
        <taxon>Dikarya</taxon>
        <taxon>Basidiomycota</taxon>
        <taxon>Agaricomycotina</taxon>
        <taxon>Agaricomycetes</taxon>
        <taxon>Agaricomycetidae</taxon>
        <taxon>Agaricales</taxon>
        <taxon>Marasmiineae</taxon>
        <taxon>Omphalotaceae</taxon>
        <taxon>Marasmiellus</taxon>
    </lineage>
</organism>
<dbReference type="Proteomes" id="UP001498398">
    <property type="component" value="Unassembled WGS sequence"/>
</dbReference>
<comment type="caution">
    <text evidence="3">The sequence shown here is derived from an EMBL/GenBank/DDBJ whole genome shotgun (WGS) entry which is preliminary data.</text>
</comment>
<name>A0ABR1ILN4_9AGAR</name>
<reference evidence="3 4" key="1">
    <citation type="submission" date="2024-01" db="EMBL/GenBank/DDBJ databases">
        <title>A draft genome for the cacao thread blight pathogen Marasmiellus scandens.</title>
        <authorList>
            <person name="Baruah I.K."/>
            <person name="Leung J."/>
            <person name="Bukari Y."/>
            <person name="Amoako-Attah I."/>
            <person name="Meinhardt L.W."/>
            <person name="Bailey B.A."/>
            <person name="Cohen S.P."/>
        </authorList>
    </citation>
    <scope>NUCLEOTIDE SEQUENCE [LARGE SCALE GENOMIC DNA]</scope>
    <source>
        <strain evidence="3 4">GH-19</strain>
    </source>
</reference>
<sequence>MTLTANLSASTTSKHPPSPTKTPVCKRYRFSTPENSRSIKQTSSIVPSSQSPEILPIIIASEREDSPFLTPGCTPLSLQVEGGNEDTTFVASDPPLQFKLHSLVDDGAETETEDLEGMDLVVPNDRAQIDKLREEYRRECEEEIDTQSAQLHWSDPESIDGQVFKQRILPPRRFSLPTPPSPTTHYKSQASKLADLLYNSNLRVQALKSELVAAVLAERLSDNKLQSMKLSLERLEREQDSAERRVEELSKENSGICLELRQLRTDIDLAARQLLNLLQVVN</sequence>
<keyword evidence="4" id="KW-1185">Reference proteome</keyword>
<protein>
    <submittedName>
        <fullName evidence="3">Uncharacterized protein</fullName>
    </submittedName>
</protein>
<accession>A0ABR1ILN4</accession>
<feature type="compositionally biased region" description="Low complexity" evidence="2">
    <location>
        <begin position="1"/>
        <end position="15"/>
    </location>
</feature>
<proteinExistence type="predicted"/>
<feature type="region of interest" description="Disordered" evidence="2">
    <location>
        <begin position="1"/>
        <end position="25"/>
    </location>
</feature>
<feature type="coiled-coil region" evidence="1">
    <location>
        <begin position="218"/>
        <end position="252"/>
    </location>
</feature>
<evidence type="ECO:0000256" key="1">
    <source>
        <dbReference type="SAM" id="Coils"/>
    </source>
</evidence>
<evidence type="ECO:0000256" key="2">
    <source>
        <dbReference type="SAM" id="MobiDB-lite"/>
    </source>
</evidence>
<evidence type="ECO:0000313" key="4">
    <source>
        <dbReference type="Proteomes" id="UP001498398"/>
    </source>
</evidence>
<keyword evidence="1" id="KW-0175">Coiled coil</keyword>
<dbReference type="EMBL" id="JBANRG010000098">
    <property type="protein sequence ID" value="KAK7436108.1"/>
    <property type="molecule type" value="Genomic_DNA"/>
</dbReference>
<gene>
    <name evidence="3" type="ORF">VKT23_019310</name>
</gene>
<evidence type="ECO:0000313" key="3">
    <source>
        <dbReference type="EMBL" id="KAK7436108.1"/>
    </source>
</evidence>